<accession>A0AAC9Z9K8</accession>
<name>A0AAC9Z9K8_9RHOB</name>
<dbReference type="Proteomes" id="UP000217545">
    <property type="component" value="Chromosome"/>
</dbReference>
<protein>
    <submittedName>
        <fullName evidence="1">Uncharacterized protein</fullName>
    </submittedName>
</protein>
<organism evidence="1 2">
    <name type="scientific">Phaeobacter gallaeciensis</name>
    <dbReference type="NCBI Taxonomy" id="60890"/>
    <lineage>
        <taxon>Bacteria</taxon>
        <taxon>Pseudomonadati</taxon>
        <taxon>Pseudomonadota</taxon>
        <taxon>Alphaproteobacteria</taxon>
        <taxon>Rhodobacterales</taxon>
        <taxon>Roseobacteraceae</taxon>
        <taxon>Phaeobacter</taxon>
    </lineage>
</organism>
<dbReference type="RefSeq" id="WP_024097684.1">
    <property type="nucleotide sequence ID" value="NZ_CP010588.1"/>
</dbReference>
<proteinExistence type="predicted"/>
<reference evidence="1 2" key="1">
    <citation type="journal article" date="2017" name="Front. Microbiol.">
        <title>Phaeobacter piscinae sp. nov., a species of the Roseobacter group and potential aquaculture probiont.</title>
        <authorList>
            <person name="Sonnenschein E.C."/>
            <person name="Phippen C.B.W."/>
            <person name="Nielsen K.F."/>
            <person name="Mateiu R.V."/>
            <person name="Melchiorsen J."/>
            <person name="Gram L."/>
            <person name="Overmann J."/>
            <person name="Freese H.M."/>
        </authorList>
    </citation>
    <scope>NUCLEOTIDE SEQUENCE [LARGE SCALE GENOMIC DNA]</scope>
    <source>
        <strain evidence="1 2">P63</strain>
    </source>
</reference>
<dbReference type="EMBL" id="CP010784">
    <property type="protein sequence ID" value="ATF06340.1"/>
    <property type="molecule type" value="Genomic_DNA"/>
</dbReference>
<gene>
    <name evidence="1" type="ORF">PhaeoP63_02274</name>
</gene>
<dbReference type="GeneID" id="31846663"/>
<evidence type="ECO:0000313" key="1">
    <source>
        <dbReference type="EMBL" id="ATF06340.1"/>
    </source>
</evidence>
<sequence length="114" mass="12270">MQDRVFKTIYLGDDIECMAQVFFTTDYDAPDASVGCAGGHGVYASIADAVVEDVLHSRDELAEIFGKADVTRAEQIIEAQLTEALNDGESIIDDDGAEFDPADYAAPIHQIAAE</sequence>
<evidence type="ECO:0000313" key="2">
    <source>
        <dbReference type="Proteomes" id="UP000217545"/>
    </source>
</evidence>
<dbReference type="AlphaFoldDB" id="A0AAC9Z9K8"/>